<evidence type="ECO:0000256" key="1">
    <source>
        <dbReference type="ARBA" id="ARBA00005151"/>
    </source>
</evidence>
<keyword evidence="3" id="KW-0004">4Fe-4S</keyword>
<dbReference type="Pfam" id="PF01521">
    <property type="entry name" value="Fe-S_biosyn"/>
    <property type="match status" value="1"/>
</dbReference>
<dbReference type="EMBL" id="CCKQ01003763">
    <property type="protein sequence ID" value="CDW74907.1"/>
    <property type="molecule type" value="Genomic_DNA"/>
</dbReference>
<dbReference type="NCBIfam" id="TIGR00049">
    <property type="entry name" value="iron-sulfur cluster assembly accessory protein"/>
    <property type="match status" value="1"/>
</dbReference>
<dbReference type="InterPro" id="IPR000361">
    <property type="entry name" value="ATAP_core_dom"/>
</dbReference>
<organism evidence="5 6">
    <name type="scientific">Stylonychia lemnae</name>
    <name type="common">Ciliate</name>
    <dbReference type="NCBI Taxonomy" id="5949"/>
    <lineage>
        <taxon>Eukaryota</taxon>
        <taxon>Sar</taxon>
        <taxon>Alveolata</taxon>
        <taxon>Ciliophora</taxon>
        <taxon>Intramacronucleata</taxon>
        <taxon>Spirotrichea</taxon>
        <taxon>Stichotrichia</taxon>
        <taxon>Sporadotrichida</taxon>
        <taxon>Oxytrichidae</taxon>
        <taxon>Stylonychinae</taxon>
        <taxon>Stylonychia</taxon>
    </lineage>
</organism>
<dbReference type="InterPro" id="IPR050322">
    <property type="entry name" value="Fe-S_cluster_asmbl/transfer"/>
</dbReference>
<comment type="pathway">
    <text evidence="1">Cofactor biosynthesis; iron-sulfur cluster biosynthesis.</text>
</comment>
<keyword evidence="3" id="KW-0411">Iron-sulfur</keyword>
<sequence>MRKLISVFNFSTIAQANQAAKPLRQKKAALLITDQAASRIKELMEVKEDQEDIYGVKIDVRRRGCNGYSYVMDYLKKDQITRLDEVVEDKGVRVVVDKKALMFVVGTEMDFVDNEIKSEFVFNNPNAKGHCGCGESFHV</sequence>
<dbReference type="PANTHER" id="PTHR10072:SF41">
    <property type="entry name" value="IRON-SULFUR CLUSTER ASSEMBLY 1 HOMOLOG, MITOCHONDRIAL"/>
    <property type="match status" value="1"/>
</dbReference>
<gene>
    <name evidence="5" type="primary">Contig4597.g4913</name>
    <name evidence="5" type="ORF">STYLEM_3891</name>
</gene>
<keyword evidence="6" id="KW-1185">Reference proteome</keyword>
<dbReference type="InterPro" id="IPR035903">
    <property type="entry name" value="HesB-like_dom_sf"/>
</dbReference>
<reference evidence="5 6" key="1">
    <citation type="submission" date="2014-06" db="EMBL/GenBank/DDBJ databases">
        <authorList>
            <person name="Swart Estienne"/>
        </authorList>
    </citation>
    <scope>NUCLEOTIDE SEQUENCE [LARGE SCALE GENOMIC DNA]</scope>
    <source>
        <strain evidence="5 6">130c</strain>
    </source>
</reference>
<dbReference type="OrthoDB" id="333486at2759"/>
<protein>
    <submittedName>
        <fullName evidence="5">Iron-sulfur cluster assembly</fullName>
    </submittedName>
</protein>
<proteinExistence type="inferred from homology"/>
<dbReference type="OMA" id="LYIYGMQ"/>
<dbReference type="InterPro" id="IPR017870">
    <property type="entry name" value="FeS_cluster_insertion_CS"/>
</dbReference>
<feature type="domain" description="Core" evidence="4">
    <location>
        <begin position="31"/>
        <end position="135"/>
    </location>
</feature>
<keyword evidence="3" id="KW-0479">Metal-binding</keyword>
<evidence type="ECO:0000256" key="2">
    <source>
        <dbReference type="ARBA" id="ARBA00006718"/>
    </source>
</evidence>
<comment type="similarity">
    <text evidence="2">Belongs to the HesB/IscA family.</text>
</comment>
<dbReference type="GO" id="GO:0005739">
    <property type="term" value="C:mitochondrion"/>
    <property type="evidence" value="ECO:0007669"/>
    <property type="project" value="TreeGrafter"/>
</dbReference>
<name>A0A077ZZ95_STYLE</name>
<dbReference type="Proteomes" id="UP000039865">
    <property type="component" value="Unassembled WGS sequence"/>
</dbReference>
<dbReference type="GO" id="GO:0016226">
    <property type="term" value="P:iron-sulfur cluster assembly"/>
    <property type="evidence" value="ECO:0007669"/>
    <property type="project" value="InterPro"/>
</dbReference>
<evidence type="ECO:0000313" key="5">
    <source>
        <dbReference type="EMBL" id="CDW74907.1"/>
    </source>
</evidence>
<dbReference type="FunFam" id="2.60.300.12:FF:000001">
    <property type="entry name" value="Iron-binding protein IscA"/>
    <property type="match status" value="1"/>
</dbReference>
<dbReference type="GO" id="GO:0051539">
    <property type="term" value="F:4 iron, 4 sulfur cluster binding"/>
    <property type="evidence" value="ECO:0007669"/>
    <property type="project" value="UniProtKB-KW"/>
</dbReference>
<evidence type="ECO:0000256" key="3">
    <source>
        <dbReference type="ARBA" id="ARBA00022485"/>
    </source>
</evidence>
<dbReference type="InterPro" id="IPR016092">
    <property type="entry name" value="ATAP"/>
</dbReference>
<dbReference type="GO" id="GO:0051537">
    <property type="term" value="F:2 iron, 2 sulfur cluster binding"/>
    <property type="evidence" value="ECO:0007669"/>
    <property type="project" value="TreeGrafter"/>
</dbReference>
<accession>A0A077ZZ95</accession>
<dbReference type="FunCoup" id="A0A077ZZ95">
    <property type="interactions" value="29"/>
</dbReference>
<dbReference type="PANTHER" id="PTHR10072">
    <property type="entry name" value="IRON-SULFUR CLUSTER ASSEMBLY PROTEIN"/>
    <property type="match status" value="1"/>
</dbReference>
<evidence type="ECO:0000313" key="6">
    <source>
        <dbReference type="Proteomes" id="UP000039865"/>
    </source>
</evidence>
<dbReference type="InParanoid" id="A0A077ZZ95"/>
<keyword evidence="3" id="KW-0408">Iron</keyword>
<dbReference type="SUPFAM" id="SSF89360">
    <property type="entry name" value="HesB-like domain"/>
    <property type="match status" value="1"/>
</dbReference>
<dbReference type="PROSITE" id="PS01152">
    <property type="entry name" value="HESB"/>
    <property type="match status" value="1"/>
</dbReference>
<dbReference type="AlphaFoldDB" id="A0A077ZZ95"/>
<dbReference type="Gene3D" id="2.60.300.12">
    <property type="entry name" value="HesB-like domain"/>
    <property type="match status" value="1"/>
</dbReference>
<evidence type="ECO:0000259" key="4">
    <source>
        <dbReference type="Pfam" id="PF01521"/>
    </source>
</evidence>